<organism evidence="2 3">
    <name type="scientific">Fusarium oligoseptatum</name>
    <dbReference type="NCBI Taxonomy" id="2604345"/>
    <lineage>
        <taxon>Eukaryota</taxon>
        <taxon>Fungi</taxon>
        <taxon>Dikarya</taxon>
        <taxon>Ascomycota</taxon>
        <taxon>Pezizomycotina</taxon>
        <taxon>Sordariomycetes</taxon>
        <taxon>Hypocreomycetidae</taxon>
        <taxon>Hypocreales</taxon>
        <taxon>Nectriaceae</taxon>
        <taxon>Fusarium</taxon>
        <taxon>Fusarium solani species complex</taxon>
    </lineage>
</organism>
<dbReference type="AlphaFoldDB" id="A0A428T649"/>
<evidence type="ECO:0008006" key="4">
    <source>
        <dbReference type="Google" id="ProtNLM"/>
    </source>
</evidence>
<dbReference type="Gene3D" id="3.90.550.20">
    <property type="match status" value="1"/>
</dbReference>
<dbReference type="Pfam" id="PF04488">
    <property type="entry name" value="Gly_transf_sug"/>
    <property type="match status" value="1"/>
</dbReference>
<gene>
    <name evidence="2" type="ORF">CEP52_010831</name>
</gene>
<accession>A0A428T649</accession>
<keyword evidence="3" id="KW-1185">Reference proteome</keyword>
<dbReference type="GO" id="GO:0003830">
    <property type="term" value="F:beta-1,4-mannosylglycoprotein 4-beta-N-acetylglucosaminyltransferase activity"/>
    <property type="evidence" value="ECO:0007669"/>
    <property type="project" value="InterPro"/>
</dbReference>
<proteinExistence type="inferred from homology"/>
<dbReference type="EMBL" id="NKCK01000125">
    <property type="protein sequence ID" value="RSL97505.1"/>
    <property type="molecule type" value="Genomic_DNA"/>
</dbReference>
<evidence type="ECO:0000313" key="2">
    <source>
        <dbReference type="EMBL" id="RSL97505.1"/>
    </source>
</evidence>
<protein>
    <recommendedName>
        <fullName evidence="4">Glycosyl transferase</fullName>
    </recommendedName>
</protein>
<name>A0A428T649_9HYPO</name>
<evidence type="ECO:0000313" key="3">
    <source>
        <dbReference type="Proteomes" id="UP000287144"/>
    </source>
</evidence>
<comment type="similarity">
    <text evidence="1">Belongs to the glycosyltransferase 32 family.</text>
</comment>
<dbReference type="InterPro" id="IPR007577">
    <property type="entry name" value="GlycoTrfase_DXD_sugar-bd_CS"/>
</dbReference>
<dbReference type="InterPro" id="IPR029044">
    <property type="entry name" value="Nucleotide-diphossugar_trans"/>
</dbReference>
<dbReference type="STRING" id="1325735.A0A428T649"/>
<dbReference type="PANTHER" id="PTHR12224:SF0">
    <property type="entry name" value="BETA-1,4-MANNOSYL-GLYCOPROTEIN 4-BETA-N-ACETYLGLUCOSAMINYLTRANSFERASE"/>
    <property type="match status" value="1"/>
</dbReference>
<dbReference type="Pfam" id="PF04724">
    <property type="entry name" value="Glyco_transf_17"/>
    <property type="match status" value="1"/>
</dbReference>
<sequence length="624" mass="71031">MATGRSSNPGILLIFVPDPSFVNEIPVCLVQGGIIQLGFSHFLSVYSVLLHLQPDALYIHTDASADALKRATKGPATETSRWAHLILNLPRVSVKPTSPPTHAGKSGIVLQGLEHRSDFVRTEVVHEYGGIYIDWDVFALRDVRPLRESGFAAVVGRQLGGEVNSGCFMSRKGSALMRSWMEKQPVVYDGGWTTHSNGLLTELAESLVSTAEVLILDQKAMAPGSWLDRDVQNLFGSLSVVGADDSEQEISVIDYSSSYFIHAFSPRQGKHAHALARVSIRDILERQSNFARAVFPAVQHAIDRGVVSKDEESFLPNSEAVEFCGDLRWNVYPHRRNHRKIYDLVLASSELDWLEIRLNELHHHVDYFVIVESTHTFTGSYKPLHVKENLGSFERFRHQIIHHVLVNDNLEFNTTWNREEFQRNAMFDHVFPNLTGPQKPNHGDVIMVSDMDEIPRPSTLIALRNCDFPRLLTLSSQLYYYSFEWLHKGPAWPHPQATFYDGDQTTRPVPLRDIGQWNTKTPPDAIIMNSAWHCNSYFPRVNDVVNKIQSFSHTEYNKPQFVDRSEIVRRVRQGLDLFDRESEKYYHVPGNRDVPVYIQANPDQFGYLLSRQQPNANFEDYVVT</sequence>
<comment type="caution">
    <text evidence="2">The sequence shown here is derived from an EMBL/GenBank/DDBJ whole genome shotgun (WGS) entry which is preliminary data.</text>
</comment>
<dbReference type="SUPFAM" id="SSF53448">
    <property type="entry name" value="Nucleotide-diphospho-sugar transferases"/>
    <property type="match status" value="1"/>
</dbReference>
<dbReference type="Proteomes" id="UP000287144">
    <property type="component" value="Unassembled WGS sequence"/>
</dbReference>
<dbReference type="InterPro" id="IPR006813">
    <property type="entry name" value="Glyco_trans_17"/>
</dbReference>
<reference evidence="2 3" key="1">
    <citation type="submission" date="2017-06" db="EMBL/GenBank/DDBJ databases">
        <title>Comparative genomic analysis of Ambrosia Fusariam Clade fungi.</title>
        <authorList>
            <person name="Stajich J.E."/>
            <person name="Carrillo J."/>
            <person name="Kijimoto T."/>
            <person name="Eskalen A."/>
            <person name="O'Donnell K."/>
            <person name="Kasson M."/>
        </authorList>
    </citation>
    <scope>NUCLEOTIDE SEQUENCE [LARGE SCALE GENOMIC DNA]</scope>
    <source>
        <strain evidence="2 3">NRRL62579</strain>
    </source>
</reference>
<evidence type="ECO:0000256" key="1">
    <source>
        <dbReference type="ARBA" id="ARBA00009003"/>
    </source>
</evidence>
<dbReference type="PANTHER" id="PTHR12224">
    <property type="entry name" value="BETA-1,4-MANNOSYL-GLYCOPROTEIN BETA-1,4-N-ACETYLGLUCOSAMINYL-TRANSFERASE"/>
    <property type="match status" value="1"/>
</dbReference>
<dbReference type="GO" id="GO:0006044">
    <property type="term" value="P:N-acetylglucosamine metabolic process"/>
    <property type="evidence" value="ECO:0007669"/>
    <property type="project" value="TreeGrafter"/>
</dbReference>
<dbReference type="GO" id="GO:0016020">
    <property type="term" value="C:membrane"/>
    <property type="evidence" value="ECO:0007669"/>
    <property type="project" value="InterPro"/>
</dbReference>